<proteinExistence type="predicted"/>
<organism evidence="1 2">
    <name type="scientific">Smittium mucronatum</name>
    <dbReference type="NCBI Taxonomy" id="133383"/>
    <lineage>
        <taxon>Eukaryota</taxon>
        <taxon>Fungi</taxon>
        <taxon>Fungi incertae sedis</taxon>
        <taxon>Zoopagomycota</taxon>
        <taxon>Kickxellomycotina</taxon>
        <taxon>Harpellomycetes</taxon>
        <taxon>Harpellales</taxon>
        <taxon>Legeriomycetaceae</taxon>
        <taxon>Smittium</taxon>
    </lineage>
</organism>
<name>A0A1R0GML0_9FUNG</name>
<dbReference type="AlphaFoldDB" id="A0A1R0GML0"/>
<dbReference type="EMBL" id="LSSL01007210">
    <property type="protein sequence ID" value="OLY78109.1"/>
    <property type="molecule type" value="Genomic_DNA"/>
</dbReference>
<dbReference type="GO" id="GO:0008081">
    <property type="term" value="F:phosphoric diester hydrolase activity"/>
    <property type="evidence" value="ECO:0007669"/>
    <property type="project" value="InterPro"/>
</dbReference>
<dbReference type="Gene3D" id="3.20.20.190">
    <property type="entry name" value="Phosphatidylinositol (PI) phosphodiesterase"/>
    <property type="match status" value="1"/>
</dbReference>
<dbReference type="Pfam" id="PF26146">
    <property type="entry name" value="PI-PLC_X"/>
    <property type="match status" value="2"/>
</dbReference>
<dbReference type="OrthoDB" id="7984201at2759"/>
<dbReference type="InterPro" id="IPR017946">
    <property type="entry name" value="PLC-like_Pdiesterase_TIM-brl"/>
</dbReference>
<comment type="caution">
    <text evidence="1">The sequence shown here is derived from an EMBL/GenBank/DDBJ whole genome shotgun (WGS) entry which is preliminary data.</text>
</comment>
<protein>
    <recommendedName>
        <fullName evidence="3">PI-PLC X domain-containing protein</fullName>
    </recommendedName>
</protein>
<sequence>MILFLNLSIIKSKLTIDDDIIQEQNIPRTLQRRDKNTLDSDLKTPKKKTKIIKDDPNNRKKCNGYMQLCDRPYNKISFPGTHNSFAYAPNNIGSNQNKNIKEQLNDGIRAFTIDFHSSESKDIGKLLTGYTNLKPALTKVSNLFSRGFGKSDIHSNLPKRFKHSSLVQKIRKEKTENIPGYDFVSDSSLIKKRQNIARDISIRLCHTSCLILDAGPVEDTLKVFRDFLYRNRDEVITILIENFSSFTSEQISYKFFITGLAPYIFNPLKYMNGTSVDFSSQDLWPKLGDMIKKNHRLVVFSDRNTDSVNFPW</sequence>
<dbReference type="GO" id="GO:0006629">
    <property type="term" value="P:lipid metabolic process"/>
    <property type="evidence" value="ECO:0007669"/>
    <property type="project" value="InterPro"/>
</dbReference>
<dbReference type="PANTHER" id="PTHR13593">
    <property type="match status" value="1"/>
</dbReference>
<dbReference type="Proteomes" id="UP000187455">
    <property type="component" value="Unassembled WGS sequence"/>
</dbReference>
<evidence type="ECO:0008006" key="3">
    <source>
        <dbReference type="Google" id="ProtNLM"/>
    </source>
</evidence>
<evidence type="ECO:0000313" key="1">
    <source>
        <dbReference type="EMBL" id="OLY78109.1"/>
    </source>
</evidence>
<dbReference type="STRING" id="133383.A0A1R0GML0"/>
<gene>
    <name evidence="1" type="ORF">AYI68_g7851</name>
</gene>
<dbReference type="PANTHER" id="PTHR13593:SF140">
    <property type="entry name" value="PLC-LIKE PHOSPHODIESTERASE"/>
    <property type="match status" value="1"/>
</dbReference>
<dbReference type="InterPro" id="IPR051057">
    <property type="entry name" value="PI-PLC_domain"/>
</dbReference>
<keyword evidence="2" id="KW-1185">Reference proteome</keyword>
<reference evidence="1 2" key="1">
    <citation type="journal article" date="2016" name="Mol. Biol. Evol.">
        <title>Genome-Wide Survey of Gut Fungi (Harpellales) Reveals the First Horizontally Transferred Ubiquitin Gene from a Mosquito Host.</title>
        <authorList>
            <person name="Wang Y."/>
            <person name="White M.M."/>
            <person name="Kvist S."/>
            <person name="Moncalvo J.M."/>
        </authorList>
    </citation>
    <scope>NUCLEOTIDE SEQUENCE [LARGE SCALE GENOMIC DNA]</scope>
    <source>
        <strain evidence="1 2">ALG-7-W6</strain>
    </source>
</reference>
<accession>A0A1R0GML0</accession>
<dbReference type="PROSITE" id="PS50007">
    <property type="entry name" value="PIPLC_X_DOMAIN"/>
    <property type="match status" value="1"/>
</dbReference>
<evidence type="ECO:0000313" key="2">
    <source>
        <dbReference type="Proteomes" id="UP000187455"/>
    </source>
</evidence>
<dbReference type="SUPFAM" id="SSF51695">
    <property type="entry name" value="PLC-like phosphodiesterases"/>
    <property type="match status" value="1"/>
</dbReference>